<dbReference type="InterPro" id="IPR051560">
    <property type="entry name" value="MAM_domain-containing"/>
</dbReference>
<protein>
    <submittedName>
        <fullName evidence="2">Uncharacterized protein</fullName>
    </submittedName>
</protein>
<dbReference type="AlphaFoldDB" id="A0A8J1U216"/>
<name>A0A8J1U216_OWEFU</name>
<dbReference type="Pfam" id="PF00629">
    <property type="entry name" value="MAM"/>
    <property type="match status" value="2"/>
</dbReference>
<dbReference type="SUPFAM" id="SSF49899">
    <property type="entry name" value="Concanavalin A-like lectins/glucanases"/>
    <property type="match status" value="2"/>
</dbReference>
<dbReference type="OrthoDB" id="412155at2759"/>
<dbReference type="EMBL" id="CAIIXF020000006">
    <property type="protein sequence ID" value="CAH1786796.1"/>
    <property type="molecule type" value="Genomic_DNA"/>
</dbReference>
<dbReference type="InterPro" id="IPR000998">
    <property type="entry name" value="MAM_dom"/>
</dbReference>
<reference evidence="2" key="1">
    <citation type="submission" date="2022-03" db="EMBL/GenBank/DDBJ databases">
        <authorList>
            <person name="Martin C."/>
        </authorList>
    </citation>
    <scope>NUCLEOTIDE SEQUENCE</scope>
</reference>
<dbReference type="Gene3D" id="2.60.120.200">
    <property type="match status" value="2"/>
</dbReference>
<dbReference type="PROSITE" id="PS50060">
    <property type="entry name" value="MAM_2"/>
    <property type="match status" value="2"/>
</dbReference>
<dbReference type="Proteomes" id="UP000749559">
    <property type="component" value="Unassembled WGS sequence"/>
</dbReference>
<proteinExistence type="predicted"/>
<feature type="non-terminal residue" evidence="2">
    <location>
        <position position="206"/>
    </location>
</feature>
<feature type="region of interest" description="Disordered" evidence="1">
    <location>
        <begin position="170"/>
        <end position="190"/>
    </location>
</feature>
<feature type="compositionally biased region" description="Polar residues" evidence="1">
    <location>
        <begin position="170"/>
        <end position="182"/>
    </location>
</feature>
<dbReference type="PANTHER" id="PTHR23282:SF101">
    <property type="entry name" value="MAM DOMAIN-CONTAINING PROTEIN"/>
    <property type="match status" value="1"/>
</dbReference>
<gene>
    <name evidence="2" type="ORF">OFUS_LOCUS12621</name>
</gene>
<comment type="caution">
    <text evidence="2">The sequence shown here is derived from an EMBL/GenBank/DDBJ whole genome shotgun (WGS) entry which is preliminary data.</text>
</comment>
<sequence>WKRNKGKTGIYGSGQGPTVDHTLGTAEGYYVYLDTRTGRRGETGKLSIMITNPSSTTTTKCLSFWFYMRGSYVNKLEIFIREAGGKLTQIWQRVRGLDDQWYHGHVNIMQTGSYQLVFVGYRGSTVSSVIALDDISILEGGCPVDPNTCDFEDKDLCGFIADNSTGRQWLQTKGGDTNNPTAPTADHTYETGKGDVIPLMSKIDNI</sequence>
<evidence type="ECO:0000313" key="2">
    <source>
        <dbReference type="EMBL" id="CAH1786796.1"/>
    </source>
</evidence>
<dbReference type="CDD" id="cd06263">
    <property type="entry name" value="MAM"/>
    <property type="match status" value="1"/>
</dbReference>
<dbReference type="SMART" id="SM00137">
    <property type="entry name" value="MAM"/>
    <property type="match status" value="1"/>
</dbReference>
<organism evidence="2 3">
    <name type="scientific">Owenia fusiformis</name>
    <name type="common">Polychaete worm</name>
    <dbReference type="NCBI Taxonomy" id="6347"/>
    <lineage>
        <taxon>Eukaryota</taxon>
        <taxon>Metazoa</taxon>
        <taxon>Spiralia</taxon>
        <taxon>Lophotrochozoa</taxon>
        <taxon>Annelida</taxon>
        <taxon>Polychaeta</taxon>
        <taxon>Sedentaria</taxon>
        <taxon>Canalipalpata</taxon>
        <taxon>Sabellida</taxon>
        <taxon>Oweniida</taxon>
        <taxon>Oweniidae</taxon>
        <taxon>Owenia</taxon>
    </lineage>
</organism>
<accession>A0A8J1U216</accession>
<dbReference type="GO" id="GO:0016020">
    <property type="term" value="C:membrane"/>
    <property type="evidence" value="ECO:0007669"/>
    <property type="project" value="InterPro"/>
</dbReference>
<evidence type="ECO:0000256" key="1">
    <source>
        <dbReference type="SAM" id="MobiDB-lite"/>
    </source>
</evidence>
<keyword evidence="3" id="KW-1185">Reference proteome</keyword>
<evidence type="ECO:0000313" key="3">
    <source>
        <dbReference type="Proteomes" id="UP000749559"/>
    </source>
</evidence>
<dbReference type="PANTHER" id="PTHR23282">
    <property type="entry name" value="APICAL ENDOSOMAL GLYCOPROTEIN PRECURSOR"/>
    <property type="match status" value="1"/>
</dbReference>
<dbReference type="InterPro" id="IPR013320">
    <property type="entry name" value="ConA-like_dom_sf"/>
</dbReference>
<feature type="non-terminal residue" evidence="2">
    <location>
        <position position="1"/>
    </location>
</feature>